<keyword evidence="2" id="KW-1185">Reference proteome</keyword>
<protein>
    <recommendedName>
        <fullName evidence="3">PARP catalytic domain-containing protein</fullName>
    </recommendedName>
</protein>
<comment type="caution">
    <text evidence="1">The sequence shown here is derived from an EMBL/GenBank/DDBJ whole genome shotgun (WGS) entry which is preliminary data.</text>
</comment>
<gene>
    <name evidence="1" type="ORF">BOTCAL_0334g00120</name>
</gene>
<evidence type="ECO:0000313" key="1">
    <source>
        <dbReference type="EMBL" id="TEY45422.1"/>
    </source>
</evidence>
<accession>A0A4Y8CT74</accession>
<reference evidence="1 2" key="1">
    <citation type="submission" date="2017-11" db="EMBL/GenBank/DDBJ databases">
        <title>Comparative genomics of Botrytis spp.</title>
        <authorList>
            <person name="Valero-Jimenez C.A."/>
            <person name="Tapia P."/>
            <person name="Veloso J."/>
            <person name="Silva-Moreno E."/>
            <person name="Staats M."/>
            <person name="Valdes J.H."/>
            <person name="Van Kan J.A.L."/>
        </authorList>
    </citation>
    <scope>NUCLEOTIDE SEQUENCE [LARGE SCALE GENOMIC DNA]</scope>
    <source>
        <strain evidence="1 2">MUCL2830</strain>
    </source>
</reference>
<dbReference type="OrthoDB" id="109543at2759"/>
<dbReference type="Proteomes" id="UP000297299">
    <property type="component" value="Unassembled WGS sequence"/>
</dbReference>
<organism evidence="1 2">
    <name type="scientific">Botryotinia calthae</name>
    <dbReference type="NCBI Taxonomy" id="38488"/>
    <lineage>
        <taxon>Eukaryota</taxon>
        <taxon>Fungi</taxon>
        <taxon>Dikarya</taxon>
        <taxon>Ascomycota</taxon>
        <taxon>Pezizomycotina</taxon>
        <taxon>Leotiomycetes</taxon>
        <taxon>Helotiales</taxon>
        <taxon>Sclerotiniaceae</taxon>
        <taxon>Botryotinia</taxon>
    </lineage>
</organism>
<dbReference type="EMBL" id="PHWZ01000333">
    <property type="protein sequence ID" value="TEY45422.1"/>
    <property type="molecule type" value="Genomic_DNA"/>
</dbReference>
<proteinExistence type="predicted"/>
<name>A0A4Y8CT74_9HELO</name>
<sequence length="414" mass="46576">MTPTPSLSEVSNTMTTTKKTLIRKLAASKVKFNRQSLKPILQAVYALYQIEYLKLGMALDSVLINTIAVWWKMTGAELHETVKNEKLIHDSNGLTRIDCINLLLKDAVWIWNSKGGENDADDIPMPRSILEISAAVKLNPQVFDLLLSSVYADAILRNDGQMRCPGSLESTTLEDFTEGFSENFTNMGSKRKIAETLNKTPGCLKLVKHLSENYGEYLIPANSKQIVSGFPDSVRQFVVTKTPKHSRGESQKPNDEKTGPMVLFHGTSLSSLPGILLNGLEAKSEEIDAMVSTLFMAEEPASSYYYVRCRVIDLLWKPDLYSKCGVLLACELSRTRKPDWDYETHHDGDVKIGRPQPIHIFGPKDTGLIKVSRFEQVKPTNSKGSRAAQAKIRENLDFKNDFFLERICYTYIDR</sequence>
<dbReference type="AlphaFoldDB" id="A0A4Y8CT74"/>
<evidence type="ECO:0000313" key="2">
    <source>
        <dbReference type="Proteomes" id="UP000297299"/>
    </source>
</evidence>
<evidence type="ECO:0008006" key="3">
    <source>
        <dbReference type="Google" id="ProtNLM"/>
    </source>
</evidence>